<feature type="domain" description="PASTA" evidence="2">
    <location>
        <begin position="1"/>
        <end position="63"/>
    </location>
</feature>
<proteinExistence type="predicted"/>
<accession>A0A1V4A8N4</accession>
<evidence type="ECO:0000313" key="3">
    <source>
        <dbReference type="EMBL" id="OON78492.1"/>
    </source>
</evidence>
<gene>
    <name evidence="3" type="ORF">B1H18_16625</name>
</gene>
<dbReference type="PROSITE" id="PS51178">
    <property type="entry name" value="PASTA"/>
    <property type="match status" value="1"/>
</dbReference>
<keyword evidence="4" id="KW-1185">Reference proteome</keyword>
<feature type="region of interest" description="Disordered" evidence="1">
    <location>
        <begin position="61"/>
        <end position="105"/>
    </location>
</feature>
<dbReference type="OrthoDB" id="3634892at2"/>
<sequence>MVPRFVGLMAVDLPPKASVCGVRLVTPDRPDPSGLVVEYAVRQYPPPGTGVPRGSVVTVWFDRAPGDPEGGSGVREPRRPGPEGGGPRRELPEPPEPEPVTLTGG</sequence>
<evidence type="ECO:0000259" key="2">
    <source>
        <dbReference type="PROSITE" id="PS51178"/>
    </source>
</evidence>
<dbReference type="EMBL" id="MVFC01000012">
    <property type="protein sequence ID" value="OON78492.1"/>
    <property type="molecule type" value="Genomic_DNA"/>
</dbReference>
<dbReference type="Pfam" id="PF03793">
    <property type="entry name" value="PASTA"/>
    <property type="match status" value="1"/>
</dbReference>
<organism evidence="3 4">
    <name type="scientific">Streptomyces tsukubensis</name>
    <dbReference type="NCBI Taxonomy" id="83656"/>
    <lineage>
        <taxon>Bacteria</taxon>
        <taxon>Bacillati</taxon>
        <taxon>Actinomycetota</taxon>
        <taxon>Actinomycetes</taxon>
        <taxon>Kitasatosporales</taxon>
        <taxon>Streptomycetaceae</taxon>
        <taxon>Streptomyces</taxon>
    </lineage>
</organism>
<evidence type="ECO:0000313" key="4">
    <source>
        <dbReference type="Proteomes" id="UP000190539"/>
    </source>
</evidence>
<evidence type="ECO:0000256" key="1">
    <source>
        <dbReference type="SAM" id="MobiDB-lite"/>
    </source>
</evidence>
<dbReference type="InterPro" id="IPR005543">
    <property type="entry name" value="PASTA_dom"/>
</dbReference>
<protein>
    <recommendedName>
        <fullName evidence="2">PASTA domain-containing protein</fullName>
    </recommendedName>
</protein>
<comment type="caution">
    <text evidence="3">The sequence shown here is derived from an EMBL/GenBank/DDBJ whole genome shotgun (WGS) entry which is preliminary data.</text>
</comment>
<feature type="compositionally biased region" description="Basic and acidic residues" evidence="1">
    <location>
        <begin position="75"/>
        <end position="92"/>
    </location>
</feature>
<dbReference type="Proteomes" id="UP000190539">
    <property type="component" value="Unassembled WGS sequence"/>
</dbReference>
<reference evidence="3 4" key="1">
    <citation type="submission" date="2017-02" db="EMBL/GenBank/DDBJ databases">
        <title>Draft Genome Sequence of Streptomyces tsukubaensis F601, a Producer of the immunosuppressant tacrolimus FK506.</title>
        <authorList>
            <person name="Zong G."/>
            <person name="Zhong C."/>
            <person name="Fu J."/>
            <person name="Qin R."/>
            <person name="Cao G."/>
        </authorList>
    </citation>
    <scope>NUCLEOTIDE SEQUENCE [LARGE SCALE GENOMIC DNA]</scope>
    <source>
        <strain evidence="3 4">F601</strain>
    </source>
</reference>
<name>A0A1V4A8N4_9ACTN</name>
<dbReference type="AlphaFoldDB" id="A0A1V4A8N4"/>